<organism evidence="2 3">
    <name type="scientific">Blepharisma stoltei</name>
    <dbReference type="NCBI Taxonomy" id="1481888"/>
    <lineage>
        <taxon>Eukaryota</taxon>
        <taxon>Sar</taxon>
        <taxon>Alveolata</taxon>
        <taxon>Ciliophora</taxon>
        <taxon>Postciliodesmatophora</taxon>
        <taxon>Heterotrichea</taxon>
        <taxon>Heterotrichida</taxon>
        <taxon>Blepharismidae</taxon>
        <taxon>Blepharisma</taxon>
    </lineage>
</organism>
<protein>
    <submittedName>
        <fullName evidence="2">Uncharacterized protein</fullName>
    </submittedName>
</protein>
<feature type="transmembrane region" description="Helical" evidence="1">
    <location>
        <begin position="43"/>
        <end position="62"/>
    </location>
</feature>
<dbReference type="EMBL" id="CAJZBQ010000027">
    <property type="protein sequence ID" value="CAG9320990.1"/>
    <property type="molecule type" value="Genomic_DNA"/>
</dbReference>
<reference evidence="2" key="1">
    <citation type="submission" date="2021-09" db="EMBL/GenBank/DDBJ databases">
        <authorList>
            <consortium name="AG Swart"/>
            <person name="Singh M."/>
            <person name="Singh A."/>
            <person name="Seah K."/>
            <person name="Emmerich C."/>
        </authorList>
    </citation>
    <scope>NUCLEOTIDE SEQUENCE</scope>
    <source>
        <strain evidence="2">ATCC30299</strain>
    </source>
</reference>
<dbReference type="Proteomes" id="UP001162131">
    <property type="component" value="Unassembled WGS sequence"/>
</dbReference>
<keyword evidence="1" id="KW-1133">Transmembrane helix</keyword>
<sequence length="109" mass="11985">MMQRKLPRLPGAEVINSSDITPEDLGRGEYLLWKIKKGMTPPIWAAVFAIPFAFIPLSQKYLWTGSGSLLKKNLFQAMSSFGGCASPLISFILGSNLSYGYPITADISR</sequence>
<comment type="caution">
    <text evidence="2">The sequence shown here is derived from an EMBL/GenBank/DDBJ whole genome shotgun (WGS) entry which is preliminary data.</text>
</comment>
<evidence type="ECO:0000313" key="3">
    <source>
        <dbReference type="Proteomes" id="UP001162131"/>
    </source>
</evidence>
<name>A0AAU9J292_9CILI</name>
<keyword evidence="1" id="KW-0812">Transmembrane</keyword>
<dbReference type="AlphaFoldDB" id="A0AAU9J292"/>
<keyword evidence="1" id="KW-0472">Membrane</keyword>
<evidence type="ECO:0000313" key="2">
    <source>
        <dbReference type="EMBL" id="CAG9320990.1"/>
    </source>
</evidence>
<proteinExistence type="predicted"/>
<accession>A0AAU9J292</accession>
<keyword evidence="3" id="KW-1185">Reference proteome</keyword>
<gene>
    <name evidence="2" type="ORF">BSTOLATCC_MIC27562</name>
</gene>
<feature type="transmembrane region" description="Helical" evidence="1">
    <location>
        <begin position="74"/>
        <end position="93"/>
    </location>
</feature>
<evidence type="ECO:0000256" key="1">
    <source>
        <dbReference type="SAM" id="Phobius"/>
    </source>
</evidence>